<organism evidence="1">
    <name type="scientific">Uncultured Desulfatiglans sp</name>
    <dbReference type="NCBI Taxonomy" id="1748965"/>
    <lineage>
        <taxon>Bacteria</taxon>
        <taxon>Pseudomonadati</taxon>
        <taxon>Thermodesulfobacteriota</taxon>
        <taxon>Desulfobacteria</taxon>
        <taxon>Desulfatiglandales</taxon>
        <taxon>Desulfatiglandaceae</taxon>
        <taxon>Desulfatiglans</taxon>
        <taxon>environmental samples</taxon>
    </lineage>
</organism>
<protein>
    <submittedName>
        <fullName evidence="1">Uncharacterized protein</fullName>
    </submittedName>
</protein>
<reference evidence="1" key="1">
    <citation type="submission" date="2018-07" db="EMBL/GenBank/DDBJ databases">
        <authorList>
            <consortium name="Genoscope - CEA"/>
            <person name="William W."/>
        </authorList>
    </citation>
    <scope>NUCLEOTIDE SEQUENCE</scope>
    <source>
        <strain evidence="1">IK1</strain>
    </source>
</reference>
<dbReference type="AlphaFoldDB" id="A0A653ABP6"/>
<proteinExistence type="predicted"/>
<gene>
    <name evidence="1" type="ORF">TRIP_B350448</name>
</gene>
<sequence length="44" mass="5203">MVNPRLTPGEWIQKDTVLLNRKGQAEIDFMGDNSGHWLQHWRNL</sequence>
<accession>A0A653ABP6</accession>
<evidence type="ECO:0000313" key="1">
    <source>
        <dbReference type="EMBL" id="VBB45497.1"/>
    </source>
</evidence>
<name>A0A653ABP6_UNCDX</name>
<dbReference type="EMBL" id="UPXX01000029">
    <property type="protein sequence ID" value="VBB45497.1"/>
    <property type="molecule type" value="Genomic_DNA"/>
</dbReference>